<evidence type="ECO:0000313" key="4">
    <source>
        <dbReference type="Proteomes" id="UP000449547"/>
    </source>
</evidence>
<sequence length="188" mass="21532">MKLATGGYKWANNTKNSLIARRLPIAVAPMPSIKDFDDAVNTARGYYDRYGNYHRSSWDRYRWLLWLLLLIPLFFILWGIIRRQRSGKVVTLNQGFWRPGHNQAQPQYNNNQQYNNQAQYDNQYSQPAPAYNNQGDYSAGYQEGYQSYTQGRADGHKAYDNDIHPPAGPPPDDYYAPPPGPPPAATKS</sequence>
<evidence type="ECO:0000313" key="3">
    <source>
        <dbReference type="EMBL" id="KAA8904121.1"/>
    </source>
</evidence>
<keyword evidence="2" id="KW-1133">Transmembrane helix</keyword>
<dbReference type="GeneID" id="54780724"/>
<dbReference type="RefSeq" id="XP_034013206.1">
    <property type="nucleotide sequence ID" value="XM_034154685.1"/>
</dbReference>
<proteinExistence type="predicted"/>
<dbReference type="EMBL" id="SWFT01000064">
    <property type="protein sequence ID" value="KAA8904121.1"/>
    <property type="molecule type" value="Genomic_DNA"/>
</dbReference>
<feature type="compositionally biased region" description="Pro residues" evidence="1">
    <location>
        <begin position="166"/>
        <end position="188"/>
    </location>
</feature>
<feature type="compositionally biased region" description="Basic and acidic residues" evidence="1">
    <location>
        <begin position="153"/>
        <end position="163"/>
    </location>
</feature>
<keyword evidence="4" id="KW-1185">Reference proteome</keyword>
<dbReference type="Proteomes" id="UP000449547">
    <property type="component" value="Unassembled WGS sequence"/>
</dbReference>
<gene>
    <name evidence="3" type="ORF">DIURU_002073</name>
</gene>
<dbReference type="AlphaFoldDB" id="A0A642URX8"/>
<accession>A0A642URX8</accession>
<evidence type="ECO:0000256" key="1">
    <source>
        <dbReference type="SAM" id="MobiDB-lite"/>
    </source>
</evidence>
<feature type="region of interest" description="Disordered" evidence="1">
    <location>
        <begin position="123"/>
        <end position="188"/>
    </location>
</feature>
<comment type="caution">
    <text evidence="3">The sequence shown here is derived from an EMBL/GenBank/DDBJ whole genome shotgun (WGS) entry which is preliminary data.</text>
</comment>
<protein>
    <submittedName>
        <fullName evidence="3">Uncharacterized protein</fullName>
    </submittedName>
</protein>
<name>A0A642URX8_DIURU</name>
<dbReference type="VEuPathDB" id="FungiDB:DIURU_002073"/>
<keyword evidence="2" id="KW-0472">Membrane</keyword>
<evidence type="ECO:0000256" key="2">
    <source>
        <dbReference type="SAM" id="Phobius"/>
    </source>
</evidence>
<feature type="transmembrane region" description="Helical" evidence="2">
    <location>
        <begin position="63"/>
        <end position="81"/>
    </location>
</feature>
<dbReference type="OMA" id="PNGAYYN"/>
<organism evidence="3 4">
    <name type="scientific">Diutina rugosa</name>
    <name type="common">Yeast</name>
    <name type="synonym">Candida rugosa</name>
    <dbReference type="NCBI Taxonomy" id="5481"/>
    <lineage>
        <taxon>Eukaryota</taxon>
        <taxon>Fungi</taxon>
        <taxon>Dikarya</taxon>
        <taxon>Ascomycota</taxon>
        <taxon>Saccharomycotina</taxon>
        <taxon>Pichiomycetes</taxon>
        <taxon>Debaryomycetaceae</taxon>
        <taxon>Diutina</taxon>
    </lineage>
</organism>
<reference evidence="3 4" key="1">
    <citation type="submission" date="2019-07" db="EMBL/GenBank/DDBJ databases">
        <title>Genome assembly of two rare yeast pathogens: Diutina rugosa and Trichomonascus ciferrii.</title>
        <authorList>
            <person name="Mixao V."/>
            <person name="Saus E."/>
            <person name="Hansen A."/>
            <person name="Lass-Flor C."/>
            <person name="Gabaldon T."/>
        </authorList>
    </citation>
    <scope>NUCLEOTIDE SEQUENCE [LARGE SCALE GENOMIC DNA]</scope>
    <source>
        <strain evidence="3 4">CBS 613</strain>
    </source>
</reference>
<keyword evidence="2" id="KW-0812">Transmembrane</keyword>